<reference evidence="6 7" key="1">
    <citation type="journal article" date="2015" name="Fungal Genet. Biol.">
        <title>Evolution of novel wood decay mechanisms in Agaricales revealed by the genome sequences of Fistulina hepatica and Cylindrobasidium torrendii.</title>
        <authorList>
            <person name="Floudas D."/>
            <person name="Held B.W."/>
            <person name="Riley R."/>
            <person name="Nagy L.G."/>
            <person name="Koehler G."/>
            <person name="Ransdell A.S."/>
            <person name="Younus H."/>
            <person name="Chow J."/>
            <person name="Chiniquy J."/>
            <person name="Lipzen A."/>
            <person name="Tritt A."/>
            <person name="Sun H."/>
            <person name="Haridas S."/>
            <person name="LaButti K."/>
            <person name="Ohm R.A."/>
            <person name="Kues U."/>
            <person name="Blanchette R.A."/>
            <person name="Grigoriev I.V."/>
            <person name="Minto R.E."/>
            <person name="Hibbett D.S."/>
        </authorList>
    </citation>
    <scope>NUCLEOTIDE SEQUENCE [LARGE SCALE GENOMIC DNA]</scope>
    <source>
        <strain evidence="6 7">ATCC 64428</strain>
    </source>
</reference>
<dbReference type="Proteomes" id="UP000054144">
    <property type="component" value="Unassembled WGS sequence"/>
</dbReference>
<accession>A0A0D7AHE5</accession>
<dbReference type="SUPFAM" id="SSF51905">
    <property type="entry name" value="FAD/NAD(P)-binding domain"/>
    <property type="match status" value="2"/>
</dbReference>
<evidence type="ECO:0000256" key="4">
    <source>
        <dbReference type="ARBA" id="ARBA00022857"/>
    </source>
</evidence>
<dbReference type="InterPro" id="IPR036188">
    <property type="entry name" value="FAD/NAD-bd_sf"/>
</dbReference>
<keyword evidence="7" id="KW-1185">Reference proteome</keyword>
<evidence type="ECO:0000313" key="6">
    <source>
        <dbReference type="EMBL" id="KIY50253.1"/>
    </source>
</evidence>
<keyword evidence="5" id="KW-0560">Oxidoreductase</keyword>
<evidence type="ECO:0000313" key="7">
    <source>
        <dbReference type="Proteomes" id="UP000054144"/>
    </source>
</evidence>
<dbReference type="PRINTS" id="PR00370">
    <property type="entry name" value="FMOXYGENASE"/>
</dbReference>
<name>A0A0D7AHE5_9AGAR</name>
<evidence type="ECO:0000256" key="5">
    <source>
        <dbReference type="ARBA" id="ARBA00023002"/>
    </source>
</evidence>
<keyword evidence="4" id="KW-0521">NADP</keyword>
<dbReference type="AlphaFoldDB" id="A0A0D7AHE5"/>
<comment type="similarity">
    <text evidence="1">Belongs to the FMO family.</text>
</comment>
<dbReference type="GO" id="GO:0050661">
    <property type="term" value="F:NADP binding"/>
    <property type="evidence" value="ECO:0007669"/>
    <property type="project" value="InterPro"/>
</dbReference>
<dbReference type="GO" id="GO:0050660">
    <property type="term" value="F:flavin adenine dinucleotide binding"/>
    <property type="evidence" value="ECO:0007669"/>
    <property type="project" value="InterPro"/>
</dbReference>
<dbReference type="Pfam" id="PF00743">
    <property type="entry name" value="FMO-like"/>
    <property type="match status" value="1"/>
</dbReference>
<dbReference type="Gene3D" id="3.50.50.60">
    <property type="entry name" value="FAD/NAD(P)-binding domain"/>
    <property type="match status" value="2"/>
</dbReference>
<evidence type="ECO:0000256" key="1">
    <source>
        <dbReference type="ARBA" id="ARBA00009183"/>
    </source>
</evidence>
<keyword evidence="2" id="KW-0285">Flavoprotein</keyword>
<evidence type="ECO:0000256" key="3">
    <source>
        <dbReference type="ARBA" id="ARBA00022827"/>
    </source>
</evidence>
<dbReference type="OrthoDB" id="66881at2759"/>
<dbReference type="GO" id="GO:0004499">
    <property type="term" value="F:N,N-dimethylaniline monooxygenase activity"/>
    <property type="evidence" value="ECO:0007669"/>
    <property type="project" value="InterPro"/>
</dbReference>
<evidence type="ECO:0000256" key="2">
    <source>
        <dbReference type="ARBA" id="ARBA00022630"/>
    </source>
</evidence>
<protein>
    <submittedName>
        <fullName evidence="6">FAD/NAD(P)-binding domain-containing protein</fullName>
    </submittedName>
</protein>
<sequence>MAEDGSSPNNQYRPRRILIIGGGPAGLVTLRNLVKYGESEGRYDRVELVERRDDIGGVWYLDDPTKSGDDRPRWPSPAYPGLVGNVLPEYLSFSFFPFPEPPSAPHLPFPTLTETHDYLRAFAAEHLPTGRIRLSVNVVRVEERVDGRWEVTLEDWNRSGVQTHELWDAVVVATGWYDTPLYPEVEGLQQVRDAGLVSHAKDWRGPQGLEGKRVLVLGNGNSGNDIAAHLAPVALSPVYRSIRRPALPTFVSLPDNRIQDVAAVQRYVLTPSGKVSVDLTDGTHIDNIDHVVVGTGYQPLPSFVHVRRTADGAPTSLMTPPIVPHRIPSLHRHILYAGNPTLAFIGSTLSYTPFTITDVSSVWLALAWNGEVDYPSTVEGRLEFEQTRLAEVAKQRSEEDNPSNLVSYDVLATFEQEYAAKLKEDVVRARPQLATILPEWNDERTREREAMYPRKLASLQWARDVAN</sequence>
<dbReference type="PANTHER" id="PTHR23023">
    <property type="entry name" value="DIMETHYLANILINE MONOOXYGENASE"/>
    <property type="match status" value="1"/>
</dbReference>
<keyword evidence="3" id="KW-0274">FAD</keyword>
<dbReference type="InterPro" id="IPR050346">
    <property type="entry name" value="FMO-like"/>
</dbReference>
<dbReference type="InterPro" id="IPR020946">
    <property type="entry name" value="Flavin_mOase-like"/>
</dbReference>
<gene>
    <name evidence="6" type="ORF">FISHEDRAFT_64915</name>
</gene>
<dbReference type="EMBL" id="KN881676">
    <property type="protein sequence ID" value="KIY50253.1"/>
    <property type="molecule type" value="Genomic_DNA"/>
</dbReference>
<proteinExistence type="inferred from homology"/>
<organism evidence="6 7">
    <name type="scientific">Fistulina hepatica ATCC 64428</name>
    <dbReference type="NCBI Taxonomy" id="1128425"/>
    <lineage>
        <taxon>Eukaryota</taxon>
        <taxon>Fungi</taxon>
        <taxon>Dikarya</taxon>
        <taxon>Basidiomycota</taxon>
        <taxon>Agaricomycotina</taxon>
        <taxon>Agaricomycetes</taxon>
        <taxon>Agaricomycetidae</taxon>
        <taxon>Agaricales</taxon>
        <taxon>Fistulinaceae</taxon>
        <taxon>Fistulina</taxon>
    </lineage>
</organism>
<dbReference type="InterPro" id="IPR000960">
    <property type="entry name" value="Flavin_mOase"/>
</dbReference>